<feature type="domain" description="Myb-like" evidence="8">
    <location>
        <begin position="498"/>
        <end position="548"/>
    </location>
</feature>
<dbReference type="Pfam" id="PF00249">
    <property type="entry name" value="Myb_DNA-binding"/>
    <property type="match status" value="1"/>
</dbReference>
<dbReference type="HOGENOM" id="CLU_421806_0_0_1"/>
<accession>F0W1A8</accession>
<dbReference type="FunFam" id="1.10.10.60:FF:000010">
    <property type="entry name" value="Transcriptional activator Myb isoform A"/>
    <property type="match status" value="1"/>
</dbReference>
<dbReference type="CDD" id="cd00167">
    <property type="entry name" value="SANT"/>
    <property type="match status" value="3"/>
</dbReference>
<evidence type="ECO:0000256" key="5">
    <source>
        <dbReference type="ARBA" id="ARBA00023163"/>
    </source>
</evidence>
<evidence type="ECO:0000259" key="9">
    <source>
        <dbReference type="PROSITE" id="PS51294"/>
    </source>
</evidence>
<dbReference type="AlphaFoldDB" id="F0W1A8"/>
<keyword evidence="3" id="KW-0805">Transcription regulation</keyword>
<comment type="subcellular location">
    <subcellularLocation>
        <location evidence="1">Nucleus</location>
    </subcellularLocation>
</comment>
<dbReference type="Gene3D" id="1.10.10.60">
    <property type="entry name" value="Homeodomain-like"/>
    <property type="match status" value="3"/>
</dbReference>
<protein>
    <submittedName>
        <fullName evidence="10">Myblike DNAbinding protein putative</fullName>
    </submittedName>
</protein>
<dbReference type="GO" id="GO:0042795">
    <property type="term" value="P:snRNA transcription by RNA polymerase II"/>
    <property type="evidence" value="ECO:0007669"/>
    <property type="project" value="TreeGrafter"/>
</dbReference>
<dbReference type="GO" id="GO:0000978">
    <property type="term" value="F:RNA polymerase II cis-regulatory region sequence-specific DNA binding"/>
    <property type="evidence" value="ECO:0007669"/>
    <property type="project" value="TreeGrafter"/>
</dbReference>
<dbReference type="InterPro" id="IPR001005">
    <property type="entry name" value="SANT/Myb"/>
</dbReference>
<sequence>MTSNLLESSRFKALNKTNVTKKKREYGMTHSINAMNYLPNKKKRVARLKFEKNAKVDLFCWFCGLPKISVREFLIHLHESHLSEEAKEHEIDVAKKPLEHLLNWGNALILARALVQVTAVVEDDQVIRRMLEVTKRQLEQCMEFLAELARPNNPGFVATLDTHFRGATEDVSMSPKQSDTESNQDANIQDKKKSSLAHEEAAAEVLTGLRRFSTTSSNSDFESKVDNASTSSAKSHSPQRNAFSANKGDDRTSGSFTFTLDSQKFIDNQPHDVISKVTGSLAPLGLTSNKGTTINSTAIQSSASSLPSIFSRGMLAPLSVPAPYSTTKGIPTIGSPIVCASPHDRNVSMHPPIFPAFTIRDWTTDLITPNSQSHFNSSITNDFRDKHEPTLTPVTTASQYFSFNSGNTSPRKQKSINSGSLSMDISSFHGIPTAKAFAAIEKISLQRKANPRRWTKDEDEALREAVANHKSKNWKAIASQVPGRNHTQCLQRWTKVLAPGLVKGHWSPHEDDLLRRLVASEQKNWGEVAAKIPGRTSKQCRERWHNHLDPNIIRGAYTPEEDRIILDAQKRLGNRWSIIAGMLPGRTEDAVKIRWKSHCRLWRTRKYLRKTSIETLSDKEDSILRENGAFSSPTSEGSS</sequence>
<evidence type="ECO:0000256" key="7">
    <source>
        <dbReference type="SAM" id="MobiDB-lite"/>
    </source>
</evidence>
<feature type="domain" description="HTH myb-type" evidence="9">
    <location>
        <begin position="498"/>
        <end position="552"/>
    </location>
</feature>
<dbReference type="PROSITE" id="PS50090">
    <property type="entry name" value="MYB_LIKE"/>
    <property type="match status" value="3"/>
</dbReference>
<keyword evidence="6" id="KW-0539">Nucleus</keyword>
<keyword evidence="5" id="KW-0804">Transcription</keyword>
<evidence type="ECO:0000256" key="2">
    <source>
        <dbReference type="ARBA" id="ARBA00022737"/>
    </source>
</evidence>
<dbReference type="GO" id="GO:0001006">
    <property type="term" value="F:RNA polymerase III type 3 promoter sequence-specific DNA binding"/>
    <property type="evidence" value="ECO:0007669"/>
    <property type="project" value="TreeGrafter"/>
</dbReference>
<dbReference type="Pfam" id="PF13921">
    <property type="entry name" value="Myb_DNA-bind_6"/>
    <property type="match status" value="1"/>
</dbReference>
<gene>
    <name evidence="10" type="primary">AlNc14C6G877</name>
    <name evidence="10" type="ORF">ALNC14_009780</name>
</gene>
<feature type="domain" description="HTH myb-type" evidence="9">
    <location>
        <begin position="554"/>
        <end position="603"/>
    </location>
</feature>
<feature type="domain" description="Myb-like" evidence="8">
    <location>
        <begin position="549"/>
        <end position="599"/>
    </location>
</feature>
<dbReference type="PROSITE" id="PS51294">
    <property type="entry name" value="HTH_MYB"/>
    <property type="match status" value="3"/>
</dbReference>
<dbReference type="PANTHER" id="PTHR46621:SF1">
    <property type="entry name" value="SNRNA-ACTIVATING PROTEIN COMPLEX SUBUNIT 4"/>
    <property type="match status" value="1"/>
</dbReference>
<dbReference type="InterPro" id="IPR051575">
    <property type="entry name" value="Myb-like_DNA-bd"/>
</dbReference>
<keyword evidence="4" id="KW-0238">DNA-binding</keyword>
<feature type="compositionally biased region" description="Basic and acidic residues" evidence="7">
    <location>
        <begin position="188"/>
        <end position="199"/>
    </location>
</feature>
<evidence type="ECO:0000256" key="3">
    <source>
        <dbReference type="ARBA" id="ARBA00023015"/>
    </source>
</evidence>
<feature type="region of interest" description="Disordered" evidence="7">
    <location>
        <begin position="214"/>
        <end position="249"/>
    </location>
</feature>
<evidence type="ECO:0000256" key="4">
    <source>
        <dbReference type="ARBA" id="ARBA00023125"/>
    </source>
</evidence>
<feature type="domain" description="Myb-like" evidence="8">
    <location>
        <begin position="446"/>
        <end position="497"/>
    </location>
</feature>
<dbReference type="EMBL" id="FR824051">
    <property type="protein sequence ID" value="CCA14835.1"/>
    <property type="molecule type" value="Genomic_DNA"/>
</dbReference>
<dbReference type="PANTHER" id="PTHR46621">
    <property type="entry name" value="SNRNA-ACTIVATING PROTEIN COMPLEX SUBUNIT 4"/>
    <property type="match status" value="1"/>
</dbReference>
<dbReference type="GO" id="GO:0019185">
    <property type="term" value="C:snRNA-activating protein complex"/>
    <property type="evidence" value="ECO:0007669"/>
    <property type="project" value="TreeGrafter"/>
</dbReference>
<dbReference type="InterPro" id="IPR009057">
    <property type="entry name" value="Homeodomain-like_sf"/>
</dbReference>
<feature type="compositionally biased region" description="Polar residues" evidence="7">
    <location>
        <begin position="174"/>
        <end position="187"/>
    </location>
</feature>
<evidence type="ECO:0000259" key="8">
    <source>
        <dbReference type="PROSITE" id="PS50090"/>
    </source>
</evidence>
<reference evidence="10" key="1">
    <citation type="journal article" date="2011" name="PLoS Biol.">
        <title>Gene gain and loss during evolution of obligate parasitism in the white rust pathogen of Arabidopsis thaliana.</title>
        <authorList>
            <person name="Kemen E."/>
            <person name="Gardiner A."/>
            <person name="Schultz-Larsen T."/>
            <person name="Kemen A.C."/>
            <person name="Balmuth A.L."/>
            <person name="Robert-Seilaniantz A."/>
            <person name="Bailey K."/>
            <person name="Holub E."/>
            <person name="Studholme D.J."/>
            <person name="Maclean D."/>
            <person name="Jones J.D."/>
        </authorList>
    </citation>
    <scope>NUCLEOTIDE SEQUENCE</scope>
</reference>
<dbReference type="InterPro" id="IPR017930">
    <property type="entry name" value="Myb_dom"/>
</dbReference>
<feature type="compositionally biased region" description="Polar residues" evidence="7">
    <location>
        <begin position="214"/>
        <end position="244"/>
    </location>
</feature>
<dbReference type="GO" id="GO:0005634">
    <property type="term" value="C:nucleus"/>
    <property type="evidence" value="ECO:0007669"/>
    <property type="project" value="UniProtKB-SubCell"/>
</dbReference>
<evidence type="ECO:0000256" key="6">
    <source>
        <dbReference type="ARBA" id="ARBA00023242"/>
    </source>
</evidence>
<evidence type="ECO:0000256" key="1">
    <source>
        <dbReference type="ARBA" id="ARBA00004123"/>
    </source>
</evidence>
<dbReference type="SMART" id="SM00717">
    <property type="entry name" value="SANT"/>
    <property type="match status" value="3"/>
</dbReference>
<proteinExistence type="predicted"/>
<dbReference type="GO" id="GO:0042796">
    <property type="term" value="P:snRNA transcription by RNA polymerase III"/>
    <property type="evidence" value="ECO:0007669"/>
    <property type="project" value="TreeGrafter"/>
</dbReference>
<feature type="region of interest" description="Disordered" evidence="7">
    <location>
        <begin position="167"/>
        <end position="199"/>
    </location>
</feature>
<evidence type="ECO:0000313" key="10">
    <source>
        <dbReference type="EMBL" id="CCA14835.1"/>
    </source>
</evidence>
<dbReference type="SUPFAM" id="SSF46689">
    <property type="entry name" value="Homeodomain-like"/>
    <property type="match status" value="2"/>
</dbReference>
<keyword evidence="2" id="KW-0677">Repeat</keyword>
<organism evidence="10">
    <name type="scientific">Albugo laibachii Nc14</name>
    <dbReference type="NCBI Taxonomy" id="890382"/>
    <lineage>
        <taxon>Eukaryota</taxon>
        <taxon>Sar</taxon>
        <taxon>Stramenopiles</taxon>
        <taxon>Oomycota</taxon>
        <taxon>Peronosporomycetes</taxon>
        <taxon>Albuginales</taxon>
        <taxon>Albuginaceae</taxon>
        <taxon>Albugo</taxon>
    </lineage>
</organism>
<name>F0W1A8_9STRA</name>
<reference evidence="10" key="2">
    <citation type="submission" date="2011-02" db="EMBL/GenBank/DDBJ databases">
        <authorList>
            <person name="MacLean D."/>
        </authorList>
    </citation>
    <scope>NUCLEOTIDE SEQUENCE</scope>
</reference>
<feature type="domain" description="HTH myb-type" evidence="9">
    <location>
        <begin position="452"/>
        <end position="497"/>
    </location>
</feature>
<dbReference type="FunFam" id="1.10.10.60:FF:000016">
    <property type="entry name" value="Transcriptional activator Myb isoform A"/>
    <property type="match status" value="1"/>
</dbReference>